<proteinExistence type="predicted"/>
<keyword evidence="4" id="KW-1185">Reference proteome</keyword>
<protein>
    <submittedName>
        <fullName evidence="3">Uncharacterized protein</fullName>
    </submittedName>
</protein>
<evidence type="ECO:0000313" key="3">
    <source>
        <dbReference type="EMBL" id="RZC19175.1"/>
    </source>
</evidence>
<feature type="non-terminal residue" evidence="3">
    <location>
        <position position="1"/>
    </location>
</feature>
<name>A0A445L7N6_GLYSO</name>
<feature type="region of interest" description="Disordered" evidence="1">
    <location>
        <begin position="35"/>
        <end position="76"/>
    </location>
</feature>
<feature type="transmembrane region" description="Helical" evidence="2">
    <location>
        <begin position="6"/>
        <end position="24"/>
    </location>
</feature>
<dbReference type="AlphaFoldDB" id="A0A445L7N6"/>
<accession>A0A445L7N6</accession>
<evidence type="ECO:0000256" key="1">
    <source>
        <dbReference type="SAM" id="MobiDB-lite"/>
    </source>
</evidence>
<keyword evidence="2" id="KW-1133">Transmembrane helix</keyword>
<dbReference type="Proteomes" id="UP000289340">
    <property type="component" value="Chromosome 3"/>
</dbReference>
<evidence type="ECO:0000313" key="4">
    <source>
        <dbReference type="Proteomes" id="UP000289340"/>
    </source>
</evidence>
<keyword evidence="2" id="KW-0472">Membrane</keyword>
<comment type="caution">
    <text evidence="3">The sequence shown here is derived from an EMBL/GenBank/DDBJ whole genome shotgun (WGS) entry which is preliminary data.</text>
</comment>
<sequence>SNTDIFLLYTYMAICFLIFFLDLLDLDEEAGMIQKSTNQTDQNEDAKEQVNGNSKGKADKTLGAGKKRGRNTGGKTQAKIAKKKTPVWSIISLIALLLPQQKLLFLETSWLPSPMDLMWPLMQMPYTDYMKPNTETYNWVIQAYTRVEFYAS</sequence>
<keyword evidence="2" id="KW-0812">Transmembrane</keyword>
<organism evidence="3 4">
    <name type="scientific">Glycine soja</name>
    <name type="common">Wild soybean</name>
    <dbReference type="NCBI Taxonomy" id="3848"/>
    <lineage>
        <taxon>Eukaryota</taxon>
        <taxon>Viridiplantae</taxon>
        <taxon>Streptophyta</taxon>
        <taxon>Embryophyta</taxon>
        <taxon>Tracheophyta</taxon>
        <taxon>Spermatophyta</taxon>
        <taxon>Magnoliopsida</taxon>
        <taxon>eudicotyledons</taxon>
        <taxon>Gunneridae</taxon>
        <taxon>Pentapetalae</taxon>
        <taxon>rosids</taxon>
        <taxon>fabids</taxon>
        <taxon>Fabales</taxon>
        <taxon>Fabaceae</taxon>
        <taxon>Papilionoideae</taxon>
        <taxon>50 kb inversion clade</taxon>
        <taxon>NPAAA clade</taxon>
        <taxon>indigoferoid/millettioid clade</taxon>
        <taxon>Phaseoleae</taxon>
        <taxon>Glycine</taxon>
        <taxon>Glycine subgen. Soja</taxon>
    </lineage>
</organism>
<evidence type="ECO:0000256" key="2">
    <source>
        <dbReference type="SAM" id="Phobius"/>
    </source>
</evidence>
<dbReference type="EMBL" id="QZWG01000003">
    <property type="protein sequence ID" value="RZC19175.1"/>
    <property type="molecule type" value="Genomic_DNA"/>
</dbReference>
<reference evidence="3 4" key="1">
    <citation type="submission" date="2018-09" db="EMBL/GenBank/DDBJ databases">
        <title>A high-quality reference genome of wild soybean provides a powerful tool to mine soybean genomes.</title>
        <authorList>
            <person name="Xie M."/>
            <person name="Chung C.Y.L."/>
            <person name="Li M.-W."/>
            <person name="Wong F.-L."/>
            <person name="Chan T.-F."/>
            <person name="Lam H.-M."/>
        </authorList>
    </citation>
    <scope>NUCLEOTIDE SEQUENCE [LARGE SCALE GENOMIC DNA]</scope>
    <source>
        <strain evidence="4">cv. W05</strain>
        <tissue evidence="3">Hypocotyl of etiolated seedlings</tissue>
    </source>
</reference>
<gene>
    <name evidence="3" type="ORF">D0Y65_006124</name>
</gene>